<feature type="compositionally biased region" description="Polar residues" evidence="1">
    <location>
        <begin position="398"/>
        <end position="409"/>
    </location>
</feature>
<dbReference type="Pfam" id="PF02195">
    <property type="entry name" value="ParB_N"/>
    <property type="match status" value="1"/>
</dbReference>
<evidence type="ECO:0000259" key="2">
    <source>
        <dbReference type="SMART" id="SM00470"/>
    </source>
</evidence>
<feature type="region of interest" description="Disordered" evidence="1">
    <location>
        <begin position="1386"/>
        <end position="1409"/>
    </location>
</feature>
<dbReference type="InterPro" id="IPR003115">
    <property type="entry name" value="ParB_N"/>
</dbReference>
<evidence type="ECO:0000313" key="3">
    <source>
        <dbReference type="EMBL" id="ASK92545.1"/>
    </source>
</evidence>
<sequence>MGRAATSLGGINAWRSNGPGRRYLIETDPRFVNYDNFISSDFLLDKLGVDPEWTQTRLGDGFYEQRLVLDQITQLTGRRYLGNYADGVAQYRALLESGVAAAGQLQLSMGVGLTAAQAAALTQDIVWMVEQEYQGQTVLVPVVYLASNSLQLRGNGALIAGGNVELNASNAMNNQGVIAGADVSITAGNLLNQGRISGTGSVALEARNDLLNQGQIQGRDVALAAGNNLVSEATKAINGVGILSGITASNTLQLMAGNDMTLTGTRVQAGGSAALIAGNTLSLTPSALRDDNGLMRGGDAVSVTTGKDLIVSAGNDLQLHGVTIAAGGSAALQAGNNLSLTPTTGLDGKVATRTNISTGDSLQLTAGNDLTIRQADVKAGGDLIAAAGNNLNVASVLNDSQTNSDNSRNGKTRVTTTTTTQTIDQQALTAGGNLILSAGNDVNLVAAKLDAGKGLGISAGNDINASTLTTVDTSDTLETRKRFKQTTSTSDETVHGTEFSAGGNLAMQAGNDITLTAASAATKEGGITLAAGNDVNLLADSEQHDAVQDMTKKKKGTFSSKTTTTHDEWHDNVAVTTTLSGDTVQIAAGNDLLSQGAQVASTGDLVLAAGNNLTLDTVQNTHSEEHEKTVKKSGLYGGGGFSVALGVTKKTDGLDVTEVTNTGSLVGSTDGSVTMTAGNKVSITGSDVLSATSTTIVGKEVTIAAAENTVDTVQTSKQQSAGLTLGLTGAAVEAAQAAYMATKRGSEVEDDRLKALYAAKTAYALSDAVSAYQAPPTSGGQDAVSLKIALGASSASSKTTTHDETTGGSRILSDGNVTIAATDGDLNVIGSQINGQNVTLAAANNLNLLSNKETNTSKSENKNGGGEIGVSVGTTTGFYVSAYAGKGSAKGNSELHTESVVTAKDTLTVASGNDTTIKGAQAIGDTVLAKIGGDLLIQSEQDTEDYKSKQQQAGVKLVYGVSGSSASYSQQKVNSSYTSVNEQSGIQAGNGGFDISVGGNTHLIGGAIASTADALLNHLSTGSLTVEDLQNKAEYKSGGFGVGTGDWQSVAAGAALSLARNQTGSSGSTTKSDIAAGSVEVRNGDSTALAGLDRSATELQQSGLKQVFDEKKVAEQQELAQVAGEVAFRSAKELISYKREQAAADAEQAMADLEAANGDPDATATAKARLLAANDQLAKWNDAGAAKQITQVTAGALAAAVSGGNVLSAAGGVLMNEKLLPKFADVLQKGGIQPGSGAEATLMGGLGALLGAAGGLLGGDVQAGAASGNAVQTYGYYDYREGRAQRLAMAAEALKNVGITDPNDVAGVNALLDNCVKLGCDPDKLVLLLKSPDAASTLRELAQPESVAFQRYGKGFNELDEQQRRDVINHIPTGVVSVGAVGSAHADGTAASSSEGADNSQGIAGSQQSQDENLRLKGATVVSNLAIAGGKKVEQFKNWLGEDNAETAALILMAAAGGPVKTLGSTLWAATPMAGYLQEKKEQYLVNPLTPLIGTNAFGAVTDSDQQAVQPASHATSSMLVDTLLSSLGVMGTKAGAIGIIKSSDGFSGAVKDAEKNISPPSAQELTAAITQDGSEIITRNVDPKILIGRQGRDEISGSQVKRYTKDMKANGYDVNHPIDVAKVDGKLIIIDGHHRALAAPRAGIKEVPVNVHNVTREEADQLMREAAEARGGR</sequence>
<dbReference type="InterPro" id="IPR036086">
    <property type="entry name" value="ParB/Sulfiredoxin_sf"/>
</dbReference>
<proteinExistence type="predicted"/>
<dbReference type="EMBL" id="CP022263">
    <property type="protein sequence ID" value="ASK92545.1"/>
    <property type="molecule type" value="Genomic_DNA"/>
</dbReference>
<reference evidence="3 4" key="1">
    <citation type="submission" date="2017-06" db="EMBL/GenBank/DDBJ databases">
        <title>First complete genome sequences of Xanthomonas citri pv. vignicola strains CFBP 7111, CFBP 7112 and CFBP 7113 using long-read technology.</title>
        <authorList>
            <person name="Ruh M."/>
            <person name="Briand M."/>
            <person name="Bonneau S."/>
            <person name="Jacques M.A."/>
            <person name="Chen N.W.G."/>
        </authorList>
    </citation>
    <scope>NUCLEOTIDE SEQUENCE [LARGE SCALE GENOMIC DNA]</scope>
    <source>
        <strain evidence="3 4">CFBP7111</strain>
    </source>
</reference>
<dbReference type="InterPro" id="IPR008619">
    <property type="entry name" value="Filamentous_hemagglutn_rpt"/>
</dbReference>
<feature type="domain" description="ParB-like N-terminal" evidence="2">
    <location>
        <begin position="1580"/>
        <end position="1669"/>
    </location>
</feature>
<name>A0AB33CFC8_XANCI</name>
<dbReference type="InterPro" id="IPR025157">
    <property type="entry name" value="Hemagglutinin_rpt"/>
</dbReference>
<dbReference type="Gene3D" id="3.90.1530.10">
    <property type="entry name" value="Conserved hypothetical protein from pyrococcus furiosus pfu- 392566-001, ParB domain"/>
    <property type="match status" value="1"/>
</dbReference>
<dbReference type="SUPFAM" id="SSF110849">
    <property type="entry name" value="ParB/Sulfiredoxin"/>
    <property type="match status" value="1"/>
</dbReference>
<dbReference type="SMART" id="SM00470">
    <property type="entry name" value="ParB"/>
    <property type="match status" value="1"/>
</dbReference>
<dbReference type="CDD" id="cd16387">
    <property type="entry name" value="ParB_N_Srx"/>
    <property type="match status" value="1"/>
</dbReference>
<dbReference type="Pfam" id="PF13332">
    <property type="entry name" value="Fil_haemagg_2"/>
    <property type="match status" value="4"/>
</dbReference>
<dbReference type="GO" id="GO:0003824">
    <property type="term" value="F:catalytic activity"/>
    <property type="evidence" value="ECO:0007669"/>
    <property type="project" value="UniProtKB-ARBA"/>
</dbReference>
<evidence type="ECO:0000313" key="4">
    <source>
        <dbReference type="Proteomes" id="UP000198357"/>
    </source>
</evidence>
<protein>
    <submittedName>
        <fullName evidence="3">Hemagglutinin</fullName>
    </submittedName>
</protein>
<accession>A0AB33CFC8</accession>
<organism evidence="3 4">
    <name type="scientific">Xanthomonas citri pv. vignicola</name>
    <dbReference type="NCBI Taxonomy" id="473426"/>
    <lineage>
        <taxon>Bacteria</taxon>
        <taxon>Pseudomonadati</taxon>
        <taxon>Pseudomonadota</taxon>
        <taxon>Gammaproteobacteria</taxon>
        <taxon>Lysobacterales</taxon>
        <taxon>Lysobacteraceae</taxon>
        <taxon>Xanthomonas</taxon>
    </lineage>
</organism>
<evidence type="ECO:0000256" key="1">
    <source>
        <dbReference type="SAM" id="MobiDB-lite"/>
    </source>
</evidence>
<feature type="compositionally biased region" description="Polar residues" evidence="1">
    <location>
        <begin position="1390"/>
        <end position="1409"/>
    </location>
</feature>
<gene>
    <name evidence="3" type="ORF">XcvCFBP7111P_14535</name>
</gene>
<feature type="region of interest" description="Disordered" evidence="1">
    <location>
        <begin position="398"/>
        <end position="418"/>
    </location>
</feature>
<dbReference type="Proteomes" id="UP000198357">
    <property type="component" value="Chromosome"/>
</dbReference>
<dbReference type="Pfam" id="PF05594">
    <property type="entry name" value="Fil_haemagg"/>
    <property type="match status" value="2"/>
</dbReference>